<accession>A0A379G5B4</accession>
<evidence type="ECO:0000313" key="4">
    <source>
        <dbReference type="EMBL" id="SUC36168.1"/>
    </source>
</evidence>
<dbReference type="Pfam" id="PF12796">
    <property type="entry name" value="Ank_2"/>
    <property type="match status" value="1"/>
</dbReference>
<dbReference type="InterPro" id="IPR002110">
    <property type="entry name" value="Ankyrin_rpt"/>
</dbReference>
<dbReference type="SUPFAM" id="SSF53474">
    <property type="entry name" value="alpha/beta-Hydrolases"/>
    <property type="match status" value="1"/>
</dbReference>
<keyword evidence="2 3" id="KW-0040">ANK repeat</keyword>
<gene>
    <name evidence="4" type="primary">phlA</name>
    <name evidence="4" type="ORF">NCTC12026_02585</name>
</gene>
<dbReference type="EC" id="3.1.1.32" evidence="4"/>
<dbReference type="GO" id="GO:0008970">
    <property type="term" value="F:phospholipase A1 activity"/>
    <property type="evidence" value="ECO:0007669"/>
    <property type="project" value="UniProtKB-EC"/>
</dbReference>
<keyword evidence="1" id="KW-0677">Repeat</keyword>
<dbReference type="InterPro" id="IPR036770">
    <property type="entry name" value="Ankyrin_rpt-contain_sf"/>
</dbReference>
<dbReference type="InterPro" id="IPR029058">
    <property type="entry name" value="AB_hydrolase_fold"/>
</dbReference>
<keyword evidence="4" id="KW-0378">Hydrolase</keyword>
<evidence type="ECO:0000256" key="1">
    <source>
        <dbReference type="ARBA" id="ARBA00022737"/>
    </source>
</evidence>
<dbReference type="Gene3D" id="1.25.40.20">
    <property type="entry name" value="Ankyrin repeat-containing domain"/>
    <property type="match status" value="1"/>
</dbReference>
<name>A0A379G5B4_9GAMM</name>
<sequence>MPLSTTLQTIIKKDELSLIQEGLNLYIQNPFTETFCSVGDKWSPNITKEDFLGSDAQNKDYLLALLSRGAYYSRWQEIHGIEKLNTEQINQLGITAELLSDNFTGFQANICRFNNLYILCFAGTNDIVDFYANVRQGLGYYEPQYFQAVGLTNILYKAVQGNIICTGHSLGGGLASIAGLASQSPCISFSPAGLAQSTVQKIGMDYHLAKKMADNGLMRFYTVQYDWLDALQNTLPIPPALGNRIKMAYSEQSSWKDWLPHRLLTRSFIAHTMVKITRMMCKYKPWNNWNAITGEFDKQVDIMLTEFPTVEEQKIINWQESCKNAIKQGNINEFSTLLSMSNKQCNIDSLAMQSVRSVNSQFIKVLLKSSYGKGIQNMKLAQQKSILHIAAQSGQVAQSEILLHSGIMVNVKDSLGNTPLHDALNSHALEVAELLLSKGADWRMKNNQGDNCRDILSHHMIKETSLTDEGRASRGKIYQMMS</sequence>
<dbReference type="AlphaFoldDB" id="A0A379G5B4"/>
<evidence type="ECO:0000256" key="2">
    <source>
        <dbReference type="ARBA" id="ARBA00023043"/>
    </source>
</evidence>
<dbReference type="Pfam" id="PF26363">
    <property type="entry name" value="Phospholipase-like"/>
    <property type="match status" value="1"/>
</dbReference>
<dbReference type="SUPFAM" id="SSF48403">
    <property type="entry name" value="Ankyrin repeat"/>
    <property type="match status" value="1"/>
</dbReference>
<reference evidence="4 5" key="1">
    <citation type="submission" date="2018-06" db="EMBL/GenBank/DDBJ databases">
        <authorList>
            <consortium name="Pathogen Informatics"/>
            <person name="Doyle S."/>
        </authorList>
    </citation>
    <scope>NUCLEOTIDE SEQUENCE [LARGE SCALE GENOMIC DNA]</scope>
    <source>
        <strain evidence="4 5">NCTC12026</strain>
    </source>
</reference>
<proteinExistence type="predicted"/>
<dbReference type="RefSeq" id="WP_115164505.1">
    <property type="nucleotide sequence ID" value="NZ_UGUA01000002.1"/>
</dbReference>
<dbReference type="PROSITE" id="PS50088">
    <property type="entry name" value="ANK_REPEAT"/>
    <property type="match status" value="2"/>
</dbReference>
<dbReference type="PROSITE" id="PS50297">
    <property type="entry name" value="ANK_REP_REGION"/>
    <property type="match status" value="2"/>
</dbReference>
<dbReference type="CDD" id="cd00741">
    <property type="entry name" value="Lipase"/>
    <property type="match status" value="1"/>
</dbReference>
<feature type="repeat" description="ANK" evidence="3">
    <location>
        <begin position="415"/>
        <end position="447"/>
    </location>
</feature>
<dbReference type="SMART" id="SM00248">
    <property type="entry name" value="ANK"/>
    <property type="match status" value="2"/>
</dbReference>
<dbReference type="PANTHER" id="PTHR24171">
    <property type="entry name" value="ANKYRIN REPEAT DOMAIN-CONTAINING PROTEIN 39-RELATED"/>
    <property type="match status" value="1"/>
</dbReference>
<organism evidence="4 5">
    <name type="scientific">Providencia rustigianii</name>
    <dbReference type="NCBI Taxonomy" id="158850"/>
    <lineage>
        <taxon>Bacteria</taxon>
        <taxon>Pseudomonadati</taxon>
        <taxon>Pseudomonadota</taxon>
        <taxon>Gammaproteobacteria</taxon>
        <taxon>Enterobacterales</taxon>
        <taxon>Morganellaceae</taxon>
        <taxon>Providencia</taxon>
    </lineage>
</organism>
<protein>
    <submittedName>
        <fullName evidence="4">Extracellular phospholipase A1</fullName>
        <ecNumber evidence="4">3.1.1.32</ecNumber>
    </submittedName>
</protein>
<evidence type="ECO:0000313" key="5">
    <source>
        <dbReference type="Proteomes" id="UP000255129"/>
    </source>
</evidence>
<dbReference type="OrthoDB" id="5913909at2"/>
<evidence type="ECO:0000256" key="3">
    <source>
        <dbReference type="PROSITE-ProRule" id="PRU00023"/>
    </source>
</evidence>
<dbReference type="Gene3D" id="3.40.50.1820">
    <property type="entry name" value="alpha/beta hydrolase"/>
    <property type="match status" value="1"/>
</dbReference>
<dbReference type="EMBL" id="UGUA01000002">
    <property type="protein sequence ID" value="SUC36168.1"/>
    <property type="molecule type" value="Genomic_DNA"/>
</dbReference>
<dbReference type="Proteomes" id="UP000255129">
    <property type="component" value="Unassembled WGS sequence"/>
</dbReference>
<feature type="repeat" description="ANK" evidence="3">
    <location>
        <begin position="382"/>
        <end position="414"/>
    </location>
</feature>